<comment type="caution">
    <text evidence="3">The sequence shown here is derived from an EMBL/GenBank/DDBJ whole genome shotgun (WGS) entry which is preliminary data.</text>
</comment>
<dbReference type="AlphaFoldDB" id="A0A1V8RVD2"/>
<evidence type="ECO:0000313" key="4">
    <source>
        <dbReference type="Proteomes" id="UP000191905"/>
    </source>
</evidence>
<feature type="compositionally biased region" description="Low complexity" evidence="1">
    <location>
        <begin position="32"/>
        <end position="43"/>
    </location>
</feature>
<keyword evidence="4" id="KW-1185">Reference proteome</keyword>
<gene>
    <name evidence="3" type="ORF">BFN67_10255</name>
</gene>
<keyword evidence="2" id="KW-0732">Signal</keyword>
<dbReference type="STRING" id="1873176.BFN67_10255"/>
<accession>A0A1V8RVD2</accession>
<evidence type="ECO:0000256" key="1">
    <source>
        <dbReference type="SAM" id="MobiDB-lite"/>
    </source>
</evidence>
<name>A0A1V8RVD2_9HYPH</name>
<feature type="chain" id="PRO_5010729716" description="C-type lysozyme inhibitor domain-containing protein" evidence="2">
    <location>
        <begin position="22"/>
        <end position="117"/>
    </location>
</feature>
<dbReference type="OrthoDB" id="8030903at2"/>
<protein>
    <recommendedName>
        <fullName evidence="5">C-type lysozyme inhibitor domain-containing protein</fullName>
    </recommendedName>
</protein>
<evidence type="ECO:0008006" key="5">
    <source>
        <dbReference type="Google" id="ProtNLM"/>
    </source>
</evidence>
<sequence>MALRRMVPVTLALLPLFSVVACVSQPGTSNKASQQAAVRASSQPRTATYSCSDGGMMTIENVGTAIRLLGPDGVSEELPAAPPSQRSRYGAEHDAIVLDGKDALVMKSGQMPLNCTR</sequence>
<dbReference type="RefSeq" id="WP_080917993.1">
    <property type="nucleotide sequence ID" value="NZ_MDET01000002.1"/>
</dbReference>
<evidence type="ECO:0000256" key="2">
    <source>
        <dbReference type="SAM" id="SignalP"/>
    </source>
</evidence>
<dbReference type="EMBL" id="MDET01000002">
    <property type="protein sequence ID" value="OQM77161.1"/>
    <property type="molecule type" value="Genomic_DNA"/>
</dbReference>
<organism evidence="3 4">
    <name type="scientific">Manganibacter manganicus</name>
    <dbReference type="NCBI Taxonomy" id="1873176"/>
    <lineage>
        <taxon>Bacteria</taxon>
        <taxon>Pseudomonadati</taxon>
        <taxon>Pseudomonadota</taxon>
        <taxon>Alphaproteobacteria</taxon>
        <taxon>Hyphomicrobiales</taxon>
        <taxon>Phyllobacteriaceae</taxon>
        <taxon>Manganibacter</taxon>
    </lineage>
</organism>
<dbReference type="PROSITE" id="PS51257">
    <property type="entry name" value="PROKAR_LIPOPROTEIN"/>
    <property type="match status" value="1"/>
</dbReference>
<feature type="region of interest" description="Disordered" evidence="1">
    <location>
        <begin position="27"/>
        <end position="52"/>
    </location>
</feature>
<feature type="signal peptide" evidence="2">
    <location>
        <begin position="1"/>
        <end position="21"/>
    </location>
</feature>
<dbReference type="Proteomes" id="UP000191905">
    <property type="component" value="Unassembled WGS sequence"/>
</dbReference>
<evidence type="ECO:0000313" key="3">
    <source>
        <dbReference type="EMBL" id="OQM77161.1"/>
    </source>
</evidence>
<proteinExistence type="predicted"/>
<reference evidence="3 4" key="1">
    <citation type="journal article" date="2016" name="Int. J. Syst. Evol. Microbiol.">
        <title>Pseudaminobacter manganicus sp. nov., isolated from sludge of a manganese mine.</title>
        <authorList>
            <person name="Li J."/>
            <person name="Huang J."/>
            <person name="Liao S."/>
            <person name="Wang G."/>
        </authorList>
    </citation>
    <scope>NUCLEOTIDE SEQUENCE [LARGE SCALE GENOMIC DNA]</scope>
    <source>
        <strain evidence="3 4">JH-7</strain>
    </source>
</reference>